<feature type="signal peptide" evidence="1">
    <location>
        <begin position="1"/>
        <end position="19"/>
    </location>
</feature>
<protein>
    <submittedName>
        <fullName evidence="2">Uncharacterized protein</fullName>
    </submittedName>
</protein>
<dbReference type="EMBL" id="JYDL01000008">
    <property type="protein sequence ID" value="KRX26264.1"/>
    <property type="molecule type" value="Genomic_DNA"/>
</dbReference>
<name>A0A0V0SHK9_9BILA</name>
<reference evidence="2 3" key="1">
    <citation type="submission" date="2015-01" db="EMBL/GenBank/DDBJ databases">
        <title>Evolution of Trichinella species and genotypes.</title>
        <authorList>
            <person name="Korhonen P.K."/>
            <person name="Edoardo P."/>
            <person name="Giuseppe L.R."/>
            <person name="Gasser R.B."/>
        </authorList>
    </citation>
    <scope>NUCLEOTIDE SEQUENCE [LARGE SCALE GENOMIC DNA]</scope>
    <source>
        <strain evidence="2">ISS37</strain>
    </source>
</reference>
<gene>
    <name evidence="2" type="ORF">T07_11000</name>
</gene>
<organism evidence="2 3">
    <name type="scientific">Trichinella nelsoni</name>
    <dbReference type="NCBI Taxonomy" id="6336"/>
    <lineage>
        <taxon>Eukaryota</taxon>
        <taxon>Metazoa</taxon>
        <taxon>Ecdysozoa</taxon>
        <taxon>Nematoda</taxon>
        <taxon>Enoplea</taxon>
        <taxon>Dorylaimia</taxon>
        <taxon>Trichinellida</taxon>
        <taxon>Trichinellidae</taxon>
        <taxon>Trichinella</taxon>
    </lineage>
</organism>
<accession>A0A0V0SHK9</accession>
<evidence type="ECO:0000313" key="3">
    <source>
        <dbReference type="Proteomes" id="UP000054630"/>
    </source>
</evidence>
<feature type="chain" id="PRO_5006868825" evidence="1">
    <location>
        <begin position="20"/>
        <end position="60"/>
    </location>
</feature>
<evidence type="ECO:0000256" key="1">
    <source>
        <dbReference type="SAM" id="SignalP"/>
    </source>
</evidence>
<evidence type="ECO:0000313" key="2">
    <source>
        <dbReference type="EMBL" id="KRX26264.1"/>
    </source>
</evidence>
<proteinExistence type="predicted"/>
<keyword evidence="3" id="KW-1185">Reference proteome</keyword>
<keyword evidence="1" id="KW-0732">Signal</keyword>
<dbReference type="AlphaFoldDB" id="A0A0V0SHK9"/>
<dbReference type="Proteomes" id="UP000054630">
    <property type="component" value="Unassembled WGS sequence"/>
</dbReference>
<sequence>MNQLRRLGLCLTIAAILNSSQVCSLRISRFSYNLIAHNCMHKAFLKDVELKLHFQLKNHQ</sequence>
<comment type="caution">
    <text evidence="2">The sequence shown here is derived from an EMBL/GenBank/DDBJ whole genome shotgun (WGS) entry which is preliminary data.</text>
</comment>